<gene>
    <name evidence="1" type="ORF">B9Z19DRAFT_1126525</name>
</gene>
<comment type="caution">
    <text evidence="1">The sequence shown here is derived from an EMBL/GenBank/DDBJ whole genome shotgun (WGS) entry which is preliminary data.</text>
</comment>
<dbReference type="AlphaFoldDB" id="A0A2T6ZT00"/>
<accession>A0A2T6ZT00</accession>
<organism evidence="1 2">
    <name type="scientific">Tuber borchii</name>
    <name type="common">White truffle</name>
    <dbReference type="NCBI Taxonomy" id="42251"/>
    <lineage>
        <taxon>Eukaryota</taxon>
        <taxon>Fungi</taxon>
        <taxon>Dikarya</taxon>
        <taxon>Ascomycota</taxon>
        <taxon>Pezizomycotina</taxon>
        <taxon>Pezizomycetes</taxon>
        <taxon>Pezizales</taxon>
        <taxon>Tuberaceae</taxon>
        <taxon>Tuber</taxon>
    </lineage>
</organism>
<keyword evidence="2" id="KW-1185">Reference proteome</keyword>
<dbReference type="EMBL" id="NESQ01000114">
    <property type="protein sequence ID" value="PUU78611.1"/>
    <property type="molecule type" value="Genomic_DNA"/>
</dbReference>
<proteinExistence type="predicted"/>
<evidence type="ECO:0000313" key="2">
    <source>
        <dbReference type="Proteomes" id="UP000244722"/>
    </source>
</evidence>
<evidence type="ECO:0000313" key="1">
    <source>
        <dbReference type="EMBL" id="PUU78611.1"/>
    </source>
</evidence>
<protein>
    <submittedName>
        <fullName evidence="1">Uncharacterized protein</fullName>
    </submittedName>
</protein>
<reference evidence="1 2" key="1">
    <citation type="submission" date="2017-04" db="EMBL/GenBank/DDBJ databases">
        <title>Draft genome sequence of Tuber borchii Vittad., a whitish edible truffle.</title>
        <authorList>
            <consortium name="DOE Joint Genome Institute"/>
            <person name="Murat C."/>
            <person name="Kuo A."/>
            <person name="Barry K.W."/>
            <person name="Clum A."/>
            <person name="Dockter R.B."/>
            <person name="Fauchery L."/>
            <person name="Iotti M."/>
            <person name="Kohler A."/>
            <person name="Labutti K."/>
            <person name="Lindquist E.A."/>
            <person name="Lipzen A."/>
            <person name="Ohm R.A."/>
            <person name="Wang M."/>
            <person name="Grigoriev I.V."/>
            <person name="Zambonelli A."/>
            <person name="Martin F.M."/>
        </authorList>
    </citation>
    <scope>NUCLEOTIDE SEQUENCE [LARGE SCALE GENOMIC DNA]</scope>
    <source>
        <strain evidence="1 2">Tbo3840</strain>
    </source>
</reference>
<dbReference type="Proteomes" id="UP000244722">
    <property type="component" value="Unassembled WGS sequence"/>
</dbReference>
<name>A0A2T6ZT00_TUBBO</name>
<sequence length="165" mass="18315">MITIAFSTIYLNSQTPINLLPPERRDEYGRARSSDLHIWLVVENGGRHEGTISGPRVGNTTISDHCLNPFHQTSFGRLSYSLSALSSISRYSRRCLSFLKTYVPHLSTKGQKEHYQIKVLVISNAVPSSYETPCVIAEPPGTSLFPLRLTGEPKARTKADVQKAA</sequence>